<dbReference type="PANTHER" id="PTHR34475">
    <property type="match status" value="1"/>
</dbReference>
<feature type="domain" description="Cytoskeleton protein RodZ-like C-terminal" evidence="2">
    <location>
        <begin position="263"/>
        <end position="334"/>
    </location>
</feature>
<dbReference type="InterPro" id="IPR010982">
    <property type="entry name" value="Lambda_DNA-bd_dom_sf"/>
</dbReference>
<dbReference type="AlphaFoldDB" id="A0A7T2S3F4"/>
<sequence length="336" mass="33547">MSEVLAVHDEAGTQGENAQTSMTAGTLLRQAREAAGLSLAGLAAALKVPAPKLEALEADDYAAFQDHVFMRALAQSVCRTLRVDSASVLALLPRTQLKSLADDRGSINATFKERSFKVTGTPLGRENGSRKVAIIVLLLLAAAAAVYFLPRHEGDAEEPQAGASDAAALVQPAGAGSEPVAVQESVAPAATAPADVPDASASASVPATSAPAAAAVPAPASTTTPAAPAAPAAATAPAADAPADGAAATSTATAAQTPGGVLVMKANAQSWVQVKDSGGRVVLQKTLAAGESIGAEGALPLSVIIGNASGTEVRVRGELLEVAKTTRDNVARFEVK</sequence>
<dbReference type="InterPro" id="IPR025194">
    <property type="entry name" value="RodZ-like_C"/>
</dbReference>
<evidence type="ECO:0000313" key="3">
    <source>
        <dbReference type="EMBL" id="QPS08209.1"/>
    </source>
</evidence>
<dbReference type="Proteomes" id="UP000594778">
    <property type="component" value="Chromosome"/>
</dbReference>
<dbReference type="PANTHER" id="PTHR34475:SF1">
    <property type="entry name" value="CYTOSKELETON PROTEIN RODZ"/>
    <property type="match status" value="1"/>
</dbReference>
<evidence type="ECO:0000256" key="1">
    <source>
        <dbReference type="SAM" id="MobiDB-lite"/>
    </source>
</evidence>
<dbReference type="GO" id="GO:0003677">
    <property type="term" value="F:DNA binding"/>
    <property type="evidence" value="ECO:0007669"/>
    <property type="project" value="InterPro"/>
</dbReference>
<organism evidence="3 4">
    <name type="scientific">Delftia acidovorans</name>
    <name type="common">Pseudomonas acidovorans</name>
    <name type="synonym">Comamonas acidovorans</name>
    <dbReference type="NCBI Taxonomy" id="80866"/>
    <lineage>
        <taxon>Bacteria</taxon>
        <taxon>Pseudomonadati</taxon>
        <taxon>Pseudomonadota</taxon>
        <taxon>Betaproteobacteria</taxon>
        <taxon>Burkholderiales</taxon>
        <taxon>Comamonadaceae</taxon>
        <taxon>Delftia</taxon>
    </lineage>
</organism>
<protein>
    <submittedName>
        <fullName evidence="3">DUF4115 domain-containing protein</fullName>
    </submittedName>
</protein>
<gene>
    <name evidence="3" type="ORF">I6G66_28785</name>
</gene>
<accession>A0A7T2S3F4</accession>
<reference evidence="3 4" key="1">
    <citation type="submission" date="2020-12" db="EMBL/GenBank/DDBJ databases">
        <title>FDA dAtabase for Regulatory Grade micrObial Sequences (FDA-ARGOS): Supporting development and validation of Infectious Disease Dx tests.</title>
        <authorList>
            <person name="Sproer C."/>
            <person name="Gronow S."/>
            <person name="Severitt S."/>
            <person name="Schroder I."/>
            <person name="Tallon L."/>
            <person name="Sadzewicz L."/>
            <person name="Zhao X."/>
            <person name="Boylan J."/>
            <person name="Ott S."/>
            <person name="Bowen H."/>
            <person name="Vavikolanu K."/>
            <person name="Mehta A."/>
            <person name="Aluvathingal J."/>
            <person name="Nadendla S."/>
            <person name="Lowell S."/>
            <person name="Myers T."/>
            <person name="Yan Y."/>
            <person name="Sichtig H."/>
        </authorList>
    </citation>
    <scope>NUCLEOTIDE SEQUENCE [LARGE SCALE GENOMIC DNA]</scope>
    <source>
        <strain evidence="3 4">FDAARGOS_909</strain>
    </source>
</reference>
<dbReference type="Gene3D" id="1.10.260.40">
    <property type="entry name" value="lambda repressor-like DNA-binding domains"/>
    <property type="match status" value="1"/>
</dbReference>
<dbReference type="InterPro" id="IPR050400">
    <property type="entry name" value="Bact_Cytoskel_RodZ"/>
</dbReference>
<evidence type="ECO:0000313" key="4">
    <source>
        <dbReference type="Proteomes" id="UP000594778"/>
    </source>
</evidence>
<dbReference type="Pfam" id="PF13464">
    <property type="entry name" value="RodZ_C"/>
    <property type="match status" value="1"/>
</dbReference>
<name>A0A7T2S3F4_DELAC</name>
<dbReference type="EMBL" id="CP065668">
    <property type="protein sequence ID" value="QPS08209.1"/>
    <property type="molecule type" value="Genomic_DNA"/>
</dbReference>
<feature type="region of interest" description="Disordered" evidence="1">
    <location>
        <begin position="1"/>
        <end position="21"/>
    </location>
</feature>
<dbReference type="Pfam" id="PF13413">
    <property type="entry name" value="HTH_25"/>
    <property type="match status" value="1"/>
</dbReference>
<evidence type="ECO:0000259" key="2">
    <source>
        <dbReference type="Pfam" id="PF13464"/>
    </source>
</evidence>
<dbReference type="RefSeq" id="WP_197955588.1">
    <property type="nucleotide sequence ID" value="NZ_CP065668.1"/>
</dbReference>
<proteinExistence type="predicted"/>
<feature type="compositionally biased region" description="Basic and acidic residues" evidence="1">
    <location>
        <begin position="1"/>
        <end position="11"/>
    </location>
</feature>